<evidence type="ECO:0000313" key="1">
    <source>
        <dbReference type="EMBL" id="KAG2931191.1"/>
    </source>
</evidence>
<sequence length="77" mass="8720">MGIEAGCVFLCNVRSAGSWYFGRDIKKLDELGLNLQLGPRAWKKRIAPLLDTYARLYPDEVIPHDFVIPSEASWPTI</sequence>
<evidence type="ECO:0000313" key="3">
    <source>
        <dbReference type="Proteomes" id="UP000736787"/>
    </source>
</evidence>
<dbReference type="Proteomes" id="UP000760860">
    <property type="component" value="Unassembled WGS sequence"/>
</dbReference>
<name>A0A8T1KCV6_9STRA</name>
<organism evidence="1 3">
    <name type="scientific">Phytophthora cactorum</name>
    <dbReference type="NCBI Taxonomy" id="29920"/>
    <lineage>
        <taxon>Eukaryota</taxon>
        <taxon>Sar</taxon>
        <taxon>Stramenopiles</taxon>
        <taxon>Oomycota</taxon>
        <taxon>Peronosporomycetes</taxon>
        <taxon>Peronosporales</taxon>
        <taxon>Peronosporaceae</taxon>
        <taxon>Phytophthora</taxon>
    </lineage>
</organism>
<accession>A0A8T1KCV6</accession>
<comment type="caution">
    <text evidence="1">The sequence shown here is derived from an EMBL/GenBank/DDBJ whole genome shotgun (WGS) entry which is preliminary data.</text>
</comment>
<evidence type="ECO:0000313" key="2">
    <source>
        <dbReference type="EMBL" id="KAG3217387.1"/>
    </source>
</evidence>
<gene>
    <name evidence="1" type="ORF">PC117_g13550</name>
    <name evidence="2" type="ORF">PC129_g11785</name>
</gene>
<reference evidence="1" key="1">
    <citation type="submission" date="2018-10" db="EMBL/GenBank/DDBJ databases">
        <title>Effector identification in a new, highly contiguous assembly of the strawberry crown rot pathogen Phytophthora cactorum.</title>
        <authorList>
            <person name="Armitage A.D."/>
            <person name="Nellist C.F."/>
            <person name="Bates H."/>
            <person name="Vickerstaff R.J."/>
            <person name="Harrison R.J."/>
        </authorList>
    </citation>
    <scope>NUCLEOTIDE SEQUENCE</scope>
    <source>
        <strain evidence="1">4040</strain>
        <strain evidence="2">P421</strain>
    </source>
</reference>
<dbReference type="AlphaFoldDB" id="A0A8T1KCV6"/>
<proteinExistence type="predicted"/>
<dbReference type="EMBL" id="RCMK01000400">
    <property type="protein sequence ID" value="KAG2931191.1"/>
    <property type="molecule type" value="Genomic_DNA"/>
</dbReference>
<dbReference type="Proteomes" id="UP000736787">
    <property type="component" value="Unassembled WGS sequence"/>
</dbReference>
<dbReference type="EMBL" id="RCMV01000424">
    <property type="protein sequence ID" value="KAG3217387.1"/>
    <property type="molecule type" value="Genomic_DNA"/>
</dbReference>
<protein>
    <submittedName>
        <fullName evidence="1">Uncharacterized protein</fullName>
    </submittedName>
</protein>